<protein>
    <submittedName>
        <fullName evidence="2">ECF transporter S component</fullName>
    </submittedName>
</protein>
<proteinExistence type="predicted"/>
<evidence type="ECO:0000313" key="2">
    <source>
        <dbReference type="EMBL" id="MBY4797057.1"/>
    </source>
</evidence>
<accession>A0ABS7MIE3</accession>
<evidence type="ECO:0000256" key="1">
    <source>
        <dbReference type="SAM" id="Phobius"/>
    </source>
</evidence>
<dbReference type="Proteomes" id="UP000700908">
    <property type="component" value="Unassembled WGS sequence"/>
</dbReference>
<name>A0ABS7MIE3_9ACTN</name>
<organism evidence="2 3">
    <name type="scientific">Collinsella ureilytica</name>
    <dbReference type="NCBI Taxonomy" id="2869515"/>
    <lineage>
        <taxon>Bacteria</taxon>
        <taxon>Bacillati</taxon>
        <taxon>Actinomycetota</taxon>
        <taxon>Coriobacteriia</taxon>
        <taxon>Coriobacteriales</taxon>
        <taxon>Coriobacteriaceae</taxon>
        <taxon>Collinsella</taxon>
    </lineage>
</organism>
<keyword evidence="1" id="KW-1133">Transmembrane helix</keyword>
<evidence type="ECO:0000313" key="3">
    <source>
        <dbReference type="Proteomes" id="UP000700908"/>
    </source>
</evidence>
<reference evidence="2 3" key="1">
    <citation type="submission" date="2021-08" db="EMBL/GenBank/DDBJ databases">
        <title>Collinsella faecalis sp. nov. isolated from swine faeces.</title>
        <authorList>
            <person name="Oh B.S."/>
            <person name="Lee J.H."/>
        </authorList>
    </citation>
    <scope>NUCLEOTIDE SEQUENCE [LARGE SCALE GENOMIC DNA]</scope>
    <source>
        <strain evidence="2 3">AGMB00827</strain>
    </source>
</reference>
<dbReference type="Gene3D" id="1.10.1760.20">
    <property type="match status" value="1"/>
</dbReference>
<feature type="transmembrane region" description="Helical" evidence="1">
    <location>
        <begin position="112"/>
        <end position="137"/>
    </location>
</feature>
<keyword evidence="3" id="KW-1185">Reference proteome</keyword>
<dbReference type="RefSeq" id="WP_222198774.1">
    <property type="nucleotide sequence ID" value="NZ_JAIMFO010000004.1"/>
</dbReference>
<dbReference type="EMBL" id="JAIMFO010000004">
    <property type="protein sequence ID" value="MBY4797057.1"/>
    <property type="molecule type" value="Genomic_DNA"/>
</dbReference>
<feature type="transmembrane region" description="Helical" evidence="1">
    <location>
        <begin position="82"/>
        <end position="100"/>
    </location>
</feature>
<keyword evidence="1" id="KW-0472">Membrane</keyword>
<sequence length="212" mass="22683">MFGKSARLHGLDDRFSTKALVLIPIAVGINIIGGTLCSMLKLPLFLDTVGTLIVACLSTPFSAAITGLLTNIFLAFVANPVFLPYAVVSMLCGLVVGFLVRVGMFRNVYGAIFVWIACTLVNSISAALITTFVFGGATGVNGTSLITAAFVVAMRDILLSVFSSSFLENLIDKGITVFIAYAVFKKLPRRLLTSYGPSLDSELLEDEVDREL</sequence>
<feature type="transmembrane region" description="Helical" evidence="1">
    <location>
        <begin position="20"/>
        <end position="40"/>
    </location>
</feature>
<gene>
    <name evidence="2" type="ORF">K6V98_01595</name>
</gene>
<feature type="transmembrane region" description="Helical" evidence="1">
    <location>
        <begin position="52"/>
        <end position="76"/>
    </location>
</feature>
<keyword evidence="1" id="KW-0812">Transmembrane</keyword>
<comment type="caution">
    <text evidence="2">The sequence shown here is derived from an EMBL/GenBank/DDBJ whole genome shotgun (WGS) entry which is preliminary data.</text>
</comment>